<reference evidence="1 2" key="1">
    <citation type="submission" date="2019-12" db="EMBL/GenBank/DDBJ databases">
        <authorList>
            <person name="Zheng J."/>
        </authorList>
    </citation>
    <scope>NUCLEOTIDE SEQUENCE [LARGE SCALE GENOMIC DNA]</scope>
    <source>
        <strain evidence="1 2">DSM 27347</strain>
    </source>
</reference>
<organism evidence="1 2">
    <name type="scientific">Sphingomonas carotinifaciens</name>
    <dbReference type="NCBI Taxonomy" id="1166323"/>
    <lineage>
        <taxon>Bacteria</taxon>
        <taxon>Pseudomonadati</taxon>
        <taxon>Pseudomonadota</taxon>
        <taxon>Alphaproteobacteria</taxon>
        <taxon>Sphingomonadales</taxon>
        <taxon>Sphingomonadaceae</taxon>
        <taxon>Sphingomonas</taxon>
    </lineage>
</organism>
<evidence type="ECO:0000313" key="2">
    <source>
        <dbReference type="Proteomes" id="UP000436801"/>
    </source>
</evidence>
<gene>
    <name evidence="1" type="ORF">GQR91_00820</name>
</gene>
<sequence>MTRMAKFDDSFDPELGAACNRLAAFVEPLPEGVLIDASSQLTERDLALILRRLYDTRHAEQADSHPDEVATVRVGRASIPITASRTTR</sequence>
<proteinExistence type="predicted"/>
<dbReference type="Proteomes" id="UP000436801">
    <property type="component" value="Unassembled WGS sequence"/>
</dbReference>
<protein>
    <submittedName>
        <fullName evidence="1">Uncharacterized protein</fullName>
    </submittedName>
</protein>
<evidence type="ECO:0000313" key="1">
    <source>
        <dbReference type="EMBL" id="MWC42202.1"/>
    </source>
</evidence>
<comment type="caution">
    <text evidence="1">The sequence shown here is derived from an EMBL/GenBank/DDBJ whole genome shotgun (WGS) entry which is preliminary data.</text>
</comment>
<name>A0A6N8LT25_9SPHN</name>
<accession>A0A6N8LT25</accession>
<dbReference type="AlphaFoldDB" id="A0A6N8LT25"/>
<dbReference type="EMBL" id="WSUT01000001">
    <property type="protein sequence ID" value="MWC42202.1"/>
    <property type="molecule type" value="Genomic_DNA"/>
</dbReference>
<dbReference type="RefSeq" id="WP_149682602.1">
    <property type="nucleotide sequence ID" value="NZ_JACIEY010000006.1"/>
</dbReference>